<evidence type="ECO:0000313" key="5">
    <source>
        <dbReference type="Proteomes" id="UP001303889"/>
    </source>
</evidence>
<feature type="region of interest" description="Disordered" evidence="1">
    <location>
        <begin position="170"/>
        <end position="285"/>
    </location>
</feature>
<organism evidence="4 5">
    <name type="scientific">Staphylotrichum tortipilum</name>
    <dbReference type="NCBI Taxonomy" id="2831512"/>
    <lineage>
        <taxon>Eukaryota</taxon>
        <taxon>Fungi</taxon>
        <taxon>Dikarya</taxon>
        <taxon>Ascomycota</taxon>
        <taxon>Pezizomycotina</taxon>
        <taxon>Sordariomycetes</taxon>
        <taxon>Sordariomycetidae</taxon>
        <taxon>Sordariales</taxon>
        <taxon>Chaetomiaceae</taxon>
        <taxon>Staphylotrichum</taxon>
    </lineage>
</organism>
<feature type="region of interest" description="Disordered" evidence="1">
    <location>
        <begin position="802"/>
        <end position="881"/>
    </location>
</feature>
<dbReference type="InterPro" id="IPR027842">
    <property type="entry name" value="HAM1-like_C"/>
</dbReference>
<sequence length="896" mass="98688">MAPGVNKPTDIRQKEADVNRKLQLYGIISAFKAGKVPSNDQIDIALNSFLESKPLSRPSPRLSPEGRALVADVNEVVKHAKNLLLSKNEGNLLQDFIWQTQQFDPKAISTPNATVTKEQVQKHGSQVLDGLRTLGTLIITNGQFRKLLKDATLLLRDMASDAAVDAADKIRPSQEDLSQVDTPAADNTWHDPPDVSKDAVRGKLHDYYSGTPRPGLNSSSSEETSDAQRGRSRGRTETARPLPHDNVSSSGSSSLGGTMTAKDSHATLHGSVDGEAKDKARARKDEFRGRAKDYFSRRMPQERRDQTIWRLKKMVLECQQHPDYYQAVQTLLDIAEDYGSRANRLARGGAGAVRDAHASLVLAETDLKTLIERFANGTSTDDLWAAVSKIYDAADHDPQLKDWFKALNGHIRRCLQEQGYILTDESNLEWTTLHDEGNYLLRNKYRGHTDRVVDEIKFLADQFDQDPHNKAFAASLTKLFTALGNDEKGNATFKPHLIKDLTDVILPSIFEKAAYIPIPRIEYSDSQFDAVVENLVLESDNFMPNVLEIASENYMRFGRKKIASKSQHSIDVKVAGIQMDLRDVSYYIKRKHGFPAITDQGVANFLLAGDGFAFRMKLSSPDKKDKNSFFKIDEVDVAVNNLKIKLIESNHKMLFTFFKPLMLKALRPALQKAMEKAIKDQAAKLDTMLFQIKQEADRTLERSHGDPENTPNIYQRYVKAAQKRVLQGKKKKARDGAAKAAATDKKINYAVTKEKSMFPHIHLPGGISSKAAEYRDLAHKGHEWESPVFSIGDAVPSSDIPPAPAIVRKTRKPGLSPAVSNISGPGAGSGDGDASDRSHGSAHSHGGSRDGDRHHGRGGRAGSAVGGTPQSGKGFNGGGGFRAHLPAFDPAAPTAY</sequence>
<name>A0AAN6RQH0_9PEZI</name>
<evidence type="ECO:0000259" key="3">
    <source>
        <dbReference type="Pfam" id="PF19343"/>
    </source>
</evidence>
<dbReference type="AlphaFoldDB" id="A0AAN6RQH0"/>
<feature type="domain" description="HAM1-like N-terminal" evidence="3">
    <location>
        <begin position="4"/>
        <end position="625"/>
    </location>
</feature>
<dbReference type="Pfam" id="PF19343">
    <property type="entry name" value="HAM1_N"/>
    <property type="match status" value="1"/>
</dbReference>
<dbReference type="Proteomes" id="UP001303889">
    <property type="component" value="Unassembled WGS sequence"/>
</dbReference>
<accession>A0AAN6RQH0</accession>
<protein>
    <submittedName>
        <fullName evidence="4">Uncharacterized protein</fullName>
    </submittedName>
</protein>
<evidence type="ECO:0000256" key="1">
    <source>
        <dbReference type="SAM" id="MobiDB-lite"/>
    </source>
</evidence>
<feature type="domain" description="HAM1-like C-terminal" evidence="2">
    <location>
        <begin position="637"/>
        <end position="801"/>
    </location>
</feature>
<dbReference type="Gene3D" id="3.15.10.10">
    <property type="entry name" value="Bactericidal permeability-increasing protein, domain 1"/>
    <property type="match status" value="1"/>
</dbReference>
<reference evidence="4" key="2">
    <citation type="submission" date="2023-05" db="EMBL/GenBank/DDBJ databases">
        <authorList>
            <consortium name="Lawrence Berkeley National Laboratory"/>
            <person name="Steindorff A."/>
            <person name="Hensen N."/>
            <person name="Bonometti L."/>
            <person name="Westerberg I."/>
            <person name="Brannstrom I.O."/>
            <person name="Guillou S."/>
            <person name="Cros-Aarteil S."/>
            <person name="Calhoun S."/>
            <person name="Haridas S."/>
            <person name="Kuo A."/>
            <person name="Mondo S."/>
            <person name="Pangilinan J."/>
            <person name="Riley R."/>
            <person name="Labutti K."/>
            <person name="Andreopoulos B."/>
            <person name="Lipzen A."/>
            <person name="Chen C."/>
            <person name="Yanf M."/>
            <person name="Daum C."/>
            <person name="Ng V."/>
            <person name="Clum A."/>
            <person name="Ohm R."/>
            <person name="Martin F."/>
            <person name="Silar P."/>
            <person name="Natvig D."/>
            <person name="Lalanne C."/>
            <person name="Gautier V."/>
            <person name="Ament-Velasquez S.L."/>
            <person name="Kruys A."/>
            <person name="Hutchinson M.I."/>
            <person name="Powell A.J."/>
            <person name="Barry K."/>
            <person name="Miller A.N."/>
            <person name="Grigoriev I.V."/>
            <person name="Debuchy R."/>
            <person name="Gladieux P."/>
            <person name="Thoren M.H."/>
            <person name="Johannesson H."/>
        </authorList>
    </citation>
    <scope>NUCLEOTIDE SEQUENCE</scope>
    <source>
        <strain evidence="4">CBS 103.79</strain>
    </source>
</reference>
<comment type="caution">
    <text evidence="4">The sequence shown here is derived from an EMBL/GenBank/DDBJ whole genome shotgun (WGS) entry which is preliminary data.</text>
</comment>
<evidence type="ECO:0000259" key="2">
    <source>
        <dbReference type="Pfam" id="PF14613"/>
    </source>
</evidence>
<feature type="compositionally biased region" description="Basic and acidic residues" evidence="1">
    <location>
        <begin position="262"/>
        <end position="285"/>
    </location>
</feature>
<feature type="compositionally biased region" description="Basic and acidic residues" evidence="1">
    <location>
        <begin position="188"/>
        <end position="206"/>
    </location>
</feature>
<feature type="compositionally biased region" description="Low complexity" evidence="1">
    <location>
        <begin position="248"/>
        <end position="257"/>
    </location>
</feature>
<dbReference type="PANTHER" id="PTHR31138:SF1">
    <property type="entry name" value="PDZ DOMAIN-CONTAINING PROTEIN"/>
    <property type="match status" value="1"/>
</dbReference>
<keyword evidence="5" id="KW-1185">Reference proteome</keyword>
<dbReference type="PANTHER" id="PTHR31138">
    <property type="entry name" value="CHROMOSOME 19, WHOLE GENOME SHOTGUN SEQUENCE"/>
    <property type="match status" value="1"/>
</dbReference>
<evidence type="ECO:0000313" key="4">
    <source>
        <dbReference type="EMBL" id="KAK3899059.1"/>
    </source>
</evidence>
<gene>
    <name evidence="4" type="ORF">C8A05DRAFT_18453</name>
</gene>
<dbReference type="Pfam" id="PF14613">
    <property type="entry name" value="HAM1_C"/>
    <property type="match status" value="1"/>
</dbReference>
<dbReference type="EMBL" id="MU855839">
    <property type="protein sequence ID" value="KAK3899059.1"/>
    <property type="molecule type" value="Genomic_DNA"/>
</dbReference>
<proteinExistence type="predicted"/>
<dbReference type="InterPro" id="IPR045967">
    <property type="entry name" value="HAM1-like_N"/>
</dbReference>
<feature type="compositionally biased region" description="Basic and acidic residues" evidence="1">
    <location>
        <begin position="226"/>
        <end position="238"/>
    </location>
</feature>
<reference evidence="4" key="1">
    <citation type="journal article" date="2023" name="Mol. Phylogenet. Evol.">
        <title>Genome-scale phylogeny and comparative genomics of the fungal order Sordariales.</title>
        <authorList>
            <person name="Hensen N."/>
            <person name="Bonometti L."/>
            <person name="Westerberg I."/>
            <person name="Brannstrom I.O."/>
            <person name="Guillou S."/>
            <person name="Cros-Aarteil S."/>
            <person name="Calhoun S."/>
            <person name="Haridas S."/>
            <person name="Kuo A."/>
            <person name="Mondo S."/>
            <person name="Pangilinan J."/>
            <person name="Riley R."/>
            <person name="LaButti K."/>
            <person name="Andreopoulos B."/>
            <person name="Lipzen A."/>
            <person name="Chen C."/>
            <person name="Yan M."/>
            <person name="Daum C."/>
            <person name="Ng V."/>
            <person name="Clum A."/>
            <person name="Steindorff A."/>
            <person name="Ohm R.A."/>
            <person name="Martin F."/>
            <person name="Silar P."/>
            <person name="Natvig D.O."/>
            <person name="Lalanne C."/>
            <person name="Gautier V."/>
            <person name="Ament-Velasquez S.L."/>
            <person name="Kruys A."/>
            <person name="Hutchinson M.I."/>
            <person name="Powell A.J."/>
            <person name="Barry K."/>
            <person name="Miller A.N."/>
            <person name="Grigoriev I.V."/>
            <person name="Debuchy R."/>
            <person name="Gladieux P."/>
            <person name="Hiltunen Thoren M."/>
            <person name="Johannesson H."/>
        </authorList>
    </citation>
    <scope>NUCLEOTIDE SEQUENCE</scope>
    <source>
        <strain evidence="4">CBS 103.79</strain>
    </source>
</reference>